<dbReference type="Proteomes" id="UP000019426">
    <property type="component" value="Chromosome M2/40_rep1"/>
</dbReference>
<proteinExistence type="predicted"/>
<evidence type="ECO:0000256" key="1">
    <source>
        <dbReference type="ARBA" id="ARBA00022737"/>
    </source>
</evidence>
<dbReference type="AlphaFoldDB" id="W6S348"/>
<dbReference type="eggNOG" id="COG2905">
    <property type="taxonomic scope" value="Bacteria"/>
</dbReference>
<sequence length="212" mass="23549">MTTIKFTSRQEEIMRLVKEFQPITSEKIAKKLNLTRAALRADLSILTMSGMLDAKPKVGYVFSNRENKISIGENTLTTKVKDIMSKAVVVGENTMVYDAVLELFLNDSGTLFIENDGFLVGAASRKDFLKTAIGSSDMHKVPVGIIMTRMPNIVFVEEDDTVISAAKKIIDHEVDCLPVVRKEIKDIKESYKVVGKVSKTNITKLFVEAASK</sequence>
<reference evidence="4 5" key="1">
    <citation type="submission" date="2013-11" db="EMBL/GenBank/DDBJ databases">
        <title>Complete genome sequence of Clostridum sp. M2/40.</title>
        <authorList>
            <person name="Wibberg D."/>
            <person name="Puehler A."/>
            <person name="Schlueter A."/>
        </authorList>
    </citation>
    <scope>NUCLEOTIDE SEQUENCE [LARGE SCALE GENOMIC DNA]</scope>
    <source>
        <strain evidence="5">M2/40</strain>
    </source>
</reference>
<dbReference type="PATRIC" id="fig|1216932.3.peg.1566"/>
<dbReference type="RefSeq" id="WP_156930568.1">
    <property type="nucleotide sequence ID" value="NZ_HG917868.1"/>
</dbReference>
<keyword evidence="1" id="KW-0677">Repeat</keyword>
<dbReference type="HOGENOM" id="CLU_090663_1_0_9"/>
<dbReference type="OrthoDB" id="9793615at2"/>
<dbReference type="CDD" id="cd04617">
    <property type="entry name" value="CBS_pair_CcpN"/>
    <property type="match status" value="1"/>
</dbReference>
<dbReference type="InterPro" id="IPR016842">
    <property type="entry name" value="UCP026546_HTH-CBS"/>
</dbReference>
<dbReference type="Pfam" id="PF00571">
    <property type="entry name" value="CBS"/>
    <property type="match status" value="2"/>
</dbReference>
<keyword evidence="5" id="KW-1185">Reference proteome</keyword>
<evidence type="ECO:0000259" key="3">
    <source>
        <dbReference type="PROSITE" id="PS51371"/>
    </source>
</evidence>
<accession>W6S348</accession>
<dbReference type="InterPro" id="IPR036388">
    <property type="entry name" value="WH-like_DNA-bd_sf"/>
</dbReference>
<dbReference type="EMBL" id="HG917868">
    <property type="protein sequence ID" value="CDM68732.1"/>
    <property type="molecule type" value="Genomic_DNA"/>
</dbReference>
<evidence type="ECO:0000313" key="4">
    <source>
        <dbReference type="EMBL" id="CDM68732.1"/>
    </source>
</evidence>
<dbReference type="InterPro" id="IPR000644">
    <property type="entry name" value="CBS_dom"/>
</dbReference>
<gene>
    <name evidence="4" type="ORF">CM240_1574</name>
</gene>
<dbReference type="SUPFAM" id="SSF54631">
    <property type="entry name" value="CBS-domain pair"/>
    <property type="match status" value="1"/>
</dbReference>
<dbReference type="KEGG" id="clt:CM240_1574"/>
<evidence type="ECO:0000256" key="2">
    <source>
        <dbReference type="PROSITE-ProRule" id="PRU00703"/>
    </source>
</evidence>
<dbReference type="Gene3D" id="1.10.10.10">
    <property type="entry name" value="Winged helix-like DNA-binding domain superfamily/Winged helix DNA-binding domain"/>
    <property type="match status" value="1"/>
</dbReference>
<dbReference type="InterPro" id="IPR036390">
    <property type="entry name" value="WH_DNA-bd_sf"/>
</dbReference>
<dbReference type="InterPro" id="IPR013196">
    <property type="entry name" value="HTH_11"/>
</dbReference>
<dbReference type="SUPFAM" id="SSF46785">
    <property type="entry name" value="Winged helix' DNA-binding domain"/>
    <property type="match status" value="1"/>
</dbReference>
<name>W6S348_9CLOT</name>
<feature type="domain" description="CBS" evidence="3">
    <location>
        <begin position="147"/>
        <end position="212"/>
    </location>
</feature>
<evidence type="ECO:0000313" key="5">
    <source>
        <dbReference type="Proteomes" id="UP000019426"/>
    </source>
</evidence>
<organism evidence="4 5">
    <name type="scientific">Clostridium bornimense</name>
    <dbReference type="NCBI Taxonomy" id="1216932"/>
    <lineage>
        <taxon>Bacteria</taxon>
        <taxon>Bacillati</taxon>
        <taxon>Bacillota</taxon>
        <taxon>Clostridia</taxon>
        <taxon>Eubacteriales</taxon>
        <taxon>Clostridiaceae</taxon>
        <taxon>Clostridium</taxon>
    </lineage>
</organism>
<dbReference type="Gene3D" id="3.10.580.10">
    <property type="entry name" value="CBS-domain"/>
    <property type="match status" value="1"/>
</dbReference>
<dbReference type="PANTHER" id="PTHR48108">
    <property type="entry name" value="CBS DOMAIN-CONTAINING PROTEIN CBSX2, CHLOROPLASTIC"/>
    <property type="match status" value="1"/>
</dbReference>
<dbReference type="PANTHER" id="PTHR48108:SF32">
    <property type="entry name" value="TRANSCRIPTIONAL REPRESSOR CCPN"/>
    <property type="match status" value="1"/>
</dbReference>
<protein>
    <submittedName>
        <fullName evidence="4">CBS domain protein</fullName>
    </submittedName>
</protein>
<dbReference type="InterPro" id="IPR046342">
    <property type="entry name" value="CBS_dom_sf"/>
</dbReference>
<dbReference type="Pfam" id="PF08279">
    <property type="entry name" value="HTH_11"/>
    <property type="match status" value="1"/>
</dbReference>
<keyword evidence="2" id="KW-0129">CBS domain</keyword>
<dbReference type="InterPro" id="IPR051462">
    <property type="entry name" value="CBS_domain-containing"/>
</dbReference>
<dbReference type="PROSITE" id="PS51371">
    <property type="entry name" value="CBS"/>
    <property type="match status" value="1"/>
</dbReference>
<dbReference type="STRING" id="1216932.CM240_1574"/>
<dbReference type="PIRSF" id="PIRSF026546">
    <property type="entry name" value="UCP026546_CBS_YqzB"/>
    <property type="match status" value="1"/>
</dbReference>